<proteinExistence type="predicted"/>
<feature type="transmembrane region" description="Helical" evidence="1">
    <location>
        <begin position="21"/>
        <end position="40"/>
    </location>
</feature>
<dbReference type="EMBL" id="CP060820">
    <property type="protein sequence ID" value="QNP40937.1"/>
    <property type="molecule type" value="Genomic_DNA"/>
</dbReference>
<feature type="transmembrane region" description="Helical" evidence="1">
    <location>
        <begin position="46"/>
        <end position="64"/>
    </location>
</feature>
<keyword evidence="1" id="KW-0812">Transmembrane</keyword>
<gene>
    <name evidence="2" type="ORF">H8B22_01400</name>
</gene>
<evidence type="ECO:0000256" key="1">
    <source>
        <dbReference type="SAM" id="Phobius"/>
    </source>
</evidence>
<dbReference type="Proteomes" id="UP000516018">
    <property type="component" value="Chromosome"/>
</dbReference>
<evidence type="ECO:0000313" key="3">
    <source>
        <dbReference type="Proteomes" id="UP000516018"/>
    </source>
</evidence>
<keyword evidence="3" id="KW-1185">Reference proteome</keyword>
<evidence type="ECO:0000313" key="2">
    <source>
        <dbReference type="EMBL" id="QNP40937.1"/>
    </source>
</evidence>
<protein>
    <submittedName>
        <fullName evidence="2">Uncharacterized protein</fullName>
    </submittedName>
</protein>
<dbReference type="RefSeq" id="WP_187712375.1">
    <property type="nucleotide sequence ID" value="NZ_CP060820.1"/>
</dbReference>
<dbReference type="AlphaFoldDB" id="A0A7H0FY21"/>
<accession>A0A7H0FY21</accession>
<reference evidence="2 3" key="1">
    <citation type="submission" date="2020-08" db="EMBL/GenBank/DDBJ databases">
        <title>Lysobacter sp. II4 sp. nov., isolated from soil.</title>
        <authorList>
            <person name="Woo C.Y."/>
            <person name="Kim J."/>
        </authorList>
    </citation>
    <scope>NUCLEOTIDE SEQUENCE [LARGE SCALE GENOMIC DNA]</scope>
    <source>
        <strain evidence="2 3">II4</strain>
    </source>
</reference>
<organism evidence="2 3">
    <name type="scientific">Agrilutibacter terrestris</name>
    <dbReference type="NCBI Taxonomy" id="2865112"/>
    <lineage>
        <taxon>Bacteria</taxon>
        <taxon>Pseudomonadati</taxon>
        <taxon>Pseudomonadota</taxon>
        <taxon>Gammaproteobacteria</taxon>
        <taxon>Lysobacterales</taxon>
        <taxon>Lysobacteraceae</taxon>
        <taxon>Agrilutibacter</taxon>
    </lineage>
</organism>
<keyword evidence="1" id="KW-1133">Transmembrane helix</keyword>
<name>A0A7H0FY21_9GAMM</name>
<dbReference type="KEGG" id="lsx:H8B22_01400"/>
<sequence>MSNSRPWSNASAPCRLEWGASRLFAASLLVLGVLAAMAVIGSDLPSLLSCPLALVAILHGVVLARREVHGGVRNVLIPHGDGETSIDGRAAGGLELHWRGPLGFLRWLDDRGRWHLLAGCPDNLDADARRELRLAVAARSPVRPPRSVAP</sequence>
<keyword evidence="1" id="KW-0472">Membrane</keyword>